<dbReference type="InterPro" id="IPR036388">
    <property type="entry name" value="WH-like_DNA-bd_sf"/>
</dbReference>
<feature type="transmembrane region" description="Helical" evidence="5">
    <location>
        <begin position="122"/>
        <end position="141"/>
    </location>
</feature>
<feature type="transmembrane region" description="Helical" evidence="5">
    <location>
        <begin position="278"/>
        <end position="297"/>
    </location>
</feature>
<evidence type="ECO:0000313" key="7">
    <source>
        <dbReference type="EMBL" id="MRX82060.1"/>
    </source>
</evidence>
<keyword evidence="1" id="KW-0805">Transcription regulation</keyword>
<feature type="transmembrane region" description="Helical" evidence="5">
    <location>
        <begin position="246"/>
        <end position="266"/>
    </location>
</feature>
<reference evidence="8" key="1">
    <citation type="submission" date="2019-08" db="EMBL/GenBank/DDBJ databases">
        <title>Arthrobacter sp. nov., isolated from plateau pika and Tibetan wild ass.</title>
        <authorList>
            <person name="Ge Y."/>
        </authorList>
    </citation>
    <scope>NUCLEOTIDE SEQUENCE [LARGE SCALE GENOMIC DNA]</scope>
    <source>
        <strain evidence="8">HF-4214</strain>
    </source>
</reference>
<feature type="transmembrane region" description="Helical" evidence="5">
    <location>
        <begin position="342"/>
        <end position="365"/>
    </location>
</feature>
<evidence type="ECO:0000256" key="4">
    <source>
        <dbReference type="SAM" id="MobiDB-lite"/>
    </source>
</evidence>
<dbReference type="InterPro" id="IPR000792">
    <property type="entry name" value="Tscrpt_reg_LuxR_C"/>
</dbReference>
<dbReference type="Gene3D" id="1.10.10.10">
    <property type="entry name" value="Winged helix-like DNA-binding domain superfamily/Winged helix DNA-binding domain"/>
    <property type="match status" value="1"/>
</dbReference>
<dbReference type="PANTHER" id="PTHR44688:SF16">
    <property type="entry name" value="DNA-BINDING TRANSCRIPTIONAL ACTIVATOR DEVR_DOSR"/>
    <property type="match status" value="1"/>
</dbReference>
<evidence type="ECO:0000259" key="6">
    <source>
        <dbReference type="PROSITE" id="PS50043"/>
    </source>
</evidence>
<keyword evidence="5" id="KW-0812">Transmembrane</keyword>
<dbReference type="SMART" id="SM00421">
    <property type="entry name" value="HTH_LUXR"/>
    <property type="match status" value="1"/>
</dbReference>
<proteinExistence type="predicted"/>
<feature type="domain" description="HTH luxR-type" evidence="6">
    <location>
        <begin position="411"/>
        <end position="476"/>
    </location>
</feature>
<keyword evidence="5" id="KW-1133">Transmembrane helix</keyword>
<dbReference type="GO" id="GO:0003677">
    <property type="term" value="F:DNA binding"/>
    <property type="evidence" value="ECO:0007669"/>
    <property type="project" value="UniProtKB-KW"/>
</dbReference>
<dbReference type="GO" id="GO:0006355">
    <property type="term" value="P:regulation of DNA-templated transcription"/>
    <property type="evidence" value="ECO:0007669"/>
    <property type="project" value="InterPro"/>
</dbReference>
<feature type="transmembrane region" description="Helical" evidence="5">
    <location>
        <begin position="95"/>
        <end position="116"/>
    </location>
</feature>
<evidence type="ECO:0000313" key="8">
    <source>
        <dbReference type="Proteomes" id="UP000438093"/>
    </source>
</evidence>
<name>A0A6N7RMI1_9ACTN</name>
<keyword evidence="8" id="KW-1185">Reference proteome</keyword>
<dbReference type="PANTHER" id="PTHR44688">
    <property type="entry name" value="DNA-BINDING TRANSCRIPTIONAL ACTIVATOR DEVR_DOSR"/>
    <property type="match status" value="1"/>
</dbReference>
<dbReference type="SUPFAM" id="SSF46894">
    <property type="entry name" value="C-terminal effector domain of the bipartite response regulators"/>
    <property type="match status" value="1"/>
</dbReference>
<dbReference type="EMBL" id="VTFY01000003">
    <property type="protein sequence ID" value="MRX82060.1"/>
    <property type="molecule type" value="Genomic_DNA"/>
</dbReference>
<keyword evidence="2" id="KW-0238">DNA-binding</keyword>
<dbReference type="AlphaFoldDB" id="A0A6N7RMI1"/>
<feature type="transmembrane region" description="Helical" evidence="5">
    <location>
        <begin position="153"/>
        <end position="174"/>
    </location>
</feature>
<evidence type="ECO:0000256" key="3">
    <source>
        <dbReference type="ARBA" id="ARBA00023163"/>
    </source>
</evidence>
<organism evidence="7 8">
    <name type="scientific">Eggerthella guodeyinii</name>
    <dbReference type="NCBI Taxonomy" id="2690837"/>
    <lineage>
        <taxon>Bacteria</taxon>
        <taxon>Bacillati</taxon>
        <taxon>Actinomycetota</taxon>
        <taxon>Coriobacteriia</taxon>
        <taxon>Eggerthellales</taxon>
        <taxon>Eggerthellaceae</taxon>
        <taxon>Eggerthella</taxon>
    </lineage>
</organism>
<accession>A0A6N7RMI1</accession>
<feature type="region of interest" description="Disordered" evidence="4">
    <location>
        <begin position="1"/>
        <end position="22"/>
    </location>
</feature>
<feature type="transmembrane region" description="Helical" evidence="5">
    <location>
        <begin position="219"/>
        <end position="240"/>
    </location>
</feature>
<dbReference type="CDD" id="cd06170">
    <property type="entry name" value="LuxR_C_like"/>
    <property type="match status" value="1"/>
</dbReference>
<feature type="transmembrane region" description="Helical" evidence="5">
    <location>
        <begin position="21"/>
        <end position="46"/>
    </location>
</feature>
<keyword evidence="5" id="KW-0472">Membrane</keyword>
<feature type="transmembrane region" description="Helical" evidence="5">
    <location>
        <begin position="371"/>
        <end position="389"/>
    </location>
</feature>
<evidence type="ECO:0000256" key="5">
    <source>
        <dbReference type="SAM" id="Phobius"/>
    </source>
</evidence>
<dbReference type="Proteomes" id="UP000438093">
    <property type="component" value="Unassembled WGS sequence"/>
</dbReference>
<feature type="transmembrane region" description="Helical" evidence="5">
    <location>
        <begin position="309"/>
        <end position="330"/>
    </location>
</feature>
<dbReference type="PROSITE" id="PS50043">
    <property type="entry name" value="HTH_LUXR_2"/>
    <property type="match status" value="1"/>
</dbReference>
<protein>
    <recommendedName>
        <fullName evidence="6">HTH luxR-type domain-containing protein</fullName>
    </recommendedName>
</protein>
<dbReference type="PRINTS" id="PR00038">
    <property type="entry name" value="HTHLUXR"/>
</dbReference>
<comment type="caution">
    <text evidence="7">The sequence shown here is derived from an EMBL/GenBank/DDBJ whole genome shotgun (WGS) entry which is preliminary data.</text>
</comment>
<feature type="transmembrane region" description="Helical" evidence="5">
    <location>
        <begin position="180"/>
        <end position="198"/>
    </location>
</feature>
<dbReference type="InterPro" id="IPR016032">
    <property type="entry name" value="Sig_transdc_resp-reg_C-effctor"/>
</dbReference>
<evidence type="ECO:0000256" key="1">
    <source>
        <dbReference type="ARBA" id="ARBA00023015"/>
    </source>
</evidence>
<feature type="transmembrane region" description="Helical" evidence="5">
    <location>
        <begin position="66"/>
        <end position="83"/>
    </location>
</feature>
<evidence type="ECO:0000256" key="2">
    <source>
        <dbReference type="ARBA" id="ARBA00023125"/>
    </source>
</evidence>
<sequence length="476" mass="50371">MKAPRSSEAASEEGRLTRTPGASGTAASWLYLGRGLYLATLLLVLSPTPSLGGGFSDAGALVSTRFAFFCAFAVSSLVTTALWKRLSPARLHSGFIAAAMIVQIVGGLGYPLTAAGVLPQQFLTVDLLLSALVLPIIDLAWGEAYAQLPLRSIIARTAGSLALAVAVLALIQVLPGTWSVSFMKLLPLGSILLIVVLHRSPSSPPYVALAGGLGTMQPSWKLLAGICCAMAASAILPGSAETGGFISWWSIIAGNALAAVLIVALLVSRRQGDFQKALVVFAGIMAVCYALSGLLIGADSGASSEPYKIAQHCIILATQQCLSIALWFILLDIAQKTRTSPFLVCGLGLIATELGRAIGTGVGMLAPLDPAALSILALLILVPGMYFFATSDHPTEVIVDAENVLQRRLDRIVETAGLTAREREILELWVTGHRLDYVAESLFISKNTVKTHLRHIYQKTQTSNKEELLVLFEQQA</sequence>
<keyword evidence="3" id="KW-0804">Transcription</keyword>
<gene>
    <name evidence="7" type="ORF">GJG86_06100</name>
</gene>
<dbReference type="Pfam" id="PF00196">
    <property type="entry name" value="GerE"/>
    <property type="match status" value="1"/>
</dbReference>